<comment type="similarity">
    <text evidence="1">Belongs to the helicase family. RecQ subfamily.</text>
</comment>
<gene>
    <name evidence="9" type="ORF">OUZ56_032689</name>
</gene>
<feature type="compositionally biased region" description="Low complexity" evidence="7">
    <location>
        <begin position="246"/>
        <end position="267"/>
    </location>
</feature>
<dbReference type="InterPro" id="IPR014001">
    <property type="entry name" value="Helicase_ATP-bd"/>
</dbReference>
<protein>
    <recommendedName>
        <fullName evidence="8">Helicase ATP-binding domain-containing protein</fullName>
    </recommendedName>
</protein>
<accession>A0ABQ9ZWV0</accession>
<dbReference type="SUPFAM" id="SSF52540">
    <property type="entry name" value="P-loop containing nucleoside triphosphate hydrolases"/>
    <property type="match status" value="1"/>
</dbReference>
<evidence type="ECO:0000259" key="8">
    <source>
        <dbReference type="PROSITE" id="PS51192"/>
    </source>
</evidence>
<feature type="domain" description="Helicase ATP-binding" evidence="8">
    <location>
        <begin position="44"/>
        <end position="219"/>
    </location>
</feature>
<evidence type="ECO:0000256" key="4">
    <source>
        <dbReference type="ARBA" id="ARBA00023125"/>
    </source>
</evidence>
<dbReference type="SUPFAM" id="SSF53098">
    <property type="entry name" value="Ribonuclease H-like"/>
    <property type="match status" value="1"/>
</dbReference>
<dbReference type="InterPro" id="IPR011545">
    <property type="entry name" value="DEAD/DEAH_box_helicase_dom"/>
</dbReference>
<dbReference type="NCBIfam" id="TIGR00614">
    <property type="entry name" value="recQ_fam"/>
    <property type="match status" value="1"/>
</dbReference>
<evidence type="ECO:0000256" key="6">
    <source>
        <dbReference type="ARBA" id="ARBA00023242"/>
    </source>
</evidence>
<keyword evidence="2" id="KW-0378">Hydrolase</keyword>
<dbReference type="PANTHER" id="PTHR13710:SF153">
    <property type="entry name" value="RECQ-LIKE DNA HELICASE BLM"/>
    <property type="match status" value="1"/>
</dbReference>
<evidence type="ECO:0000313" key="10">
    <source>
        <dbReference type="Proteomes" id="UP001234178"/>
    </source>
</evidence>
<proteinExistence type="inferred from homology"/>
<feature type="region of interest" description="Disordered" evidence="7">
    <location>
        <begin position="239"/>
        <end position="271"/>
    </location>
</feature>
<reference evidence="9 10" key="1">
    <citation type="journal article" date="2023" name="Nucleic Acids Res.">
        <title>The hologenome of Daphnia magna reveals possible DNA methylation and microbiome-mediated evolution of the host genome.</title>
        <authorList>
            <person name="Chaturvedi A."/>
            <person name="Li X."/>
            <person name="Dhandapani V."/>
            <person name="Marshall H."/>
            <person name="Kissane S."/>
            <person name="Cuenca-Cambronero M."/>
            <person name="Asole G."/>
            <person name="Calvet F."/>
            <person name="Ruiz-Romero M."/>
            <person name="Marangio P."/>
            <person name="Guigo R."/>
            <person name="Rago D."/>
            <person name="Mirbahai L."/>
            <person name="Eastwood N."/>
            <person name="Colbourne J.K."/>
            <person name="Zhou J."/>
            <person name="Mallon E."/>
            <person name="Orsini L."/>
        </authorList>
    </citation>
    <scope>NUCLEOTIDE SEQUENCE [LARGE SCALE GENOMIC DNA]</scope>
    <source>
        <strain evidence="9">LRV0_1</strain>
    </source>
</reference>
<name>A0ABQ9ZWV0_9CRUS</name>
<dbReference type="PROSITE" id="PS00690">
    <property type="entry name" value="DEAH_ATP_HELICASE"/>
    <property type="match status" value="1"/>
</dbReference>
<dbReference type="Pfam" id="PF05699">
    <property type="entry name" value="Dimer_Tnp_hAT"/>
    <property type="match status" value="1"/>
</dbReference>
<dbReference type="Gene3D" id="3.40.50.300">
    <property type="entry name" value="P-loop containing nucleotide triphosphate hydrolases"/>
    <property type="match status" value="1"/>
</dbReference>
<dbReference type="Pfam" id="PF00270">
    <property type="entry name" value="DEAD"/>
    <property type="match status" value="1"/>
</dbReference>
<evidence type="ECO:0000256" key="2">
    <source>
        <dbReference type="ARBA" id="ARBA00022801"/>
    </source>
</evidence>
<dbReference type="EMBL" id="JAOYFB010000006">
    <property type="protein sequence ID" value="KAK4017377.1"/>
    <property type="molecule type" value="Genomic_DNA"/>
</dbReference>
<dbReference type="InterPro" id="IPR027417">
    <property type="entry name" value="P-loop_NTPase"/>
</dbReference>
<dbReference type="CDD" id="cd17920">
    <property type="entry name" value="DEXHc_RecQ"/>
    <property type="match status" value="1"/>
</dbReference>
<keyword evidence="3" id="KW-0547">Nucleotide-binding</keyword>
<dbReference type="PANTHER" id="PTHR13710">
    <property type="entry name" value="DNA HELICASE RECQ FAMILY MEMBER"/>
    <property type="match status" value="1"/>
</dbReference>
<dbReference type="InterPro" id="IPR002464">
    <property type="entry name" value="DNA/RNA_helicase_DEAH_CS"/>
</dbReference>
<dbReference type="InterPro" id="IPR008906">
    <property type="entry name" value="HATC_C_dom"/>
</dbReference>
<keyword evidence="4" id="KW-0238">DNA-binding</keyword>
<comment type="caution">
    <text evidence="9">The sequence shown here is derived from an EMBL/GenBank/DDBJ whole genome shotgun (WGS) entry which is preliminary data.</text>
</comment>
<dbReference type="InterPro" id="IPR012337">
    <property type="entry name" value="RNaseH-like_sf"/>
</dbReference>
<sequence>MTELKTGRIETPVLKPKDIDSEIHDIMVNRFKLKQLQKHQEAIIKACLMGKDCFGIIATGGGKSLCYQPTALLSPGVTVVISPLKSLIVDQVNRLNDLKISAAYIFASQNQREQLNILQKIRENVSDVKLIYTTPEQISQNANLITMLQHLHGSQSIAKLVVDEVHCLSQWGLDFRPAYLKLNRLKSQFPNVPIMALTATATSHVRQDVINNLQLDNPSLWQPDRTIQDNDEDIEEGINENADLNSSRPTSSMSTGSSKSVSGSRGPQKSSPVWAHFKQEMVEGKVWSFCCISNCNYKTKGVIVTNVKNHLTSKHKKEAQELRVLQFLKTPSSLWNLSGTLKNATPTQQLAFHLGLFSPHGSLIFQQSNKYDSVALACHSLEQPHTGKAIKYALHDCLEKYGFRDSSNVFRYVTDKGANVICALKPYKVLMAVPSQYLSDFDDEFPVDFVMEESEELDGDESEQITEIFDLDSEASEEEESQIEDDNEDNMDWMEEEFPKQLTCIDHELNTMCHRVLDKTTSPISKLKCRVFPLINRFSKSGGLQNVAPTRWNSFFYVCNRLSKLKEAVIKVCLERGWEIDFLWNDVELCRDFLRPMAIATTCLEGHKYSTSPSVVPFLLTISEHLQDSEKKFGRFKNVCENLLGELKSRFSLIMDPYSRNFDFTFLICSMLSPHKTTELDDELFSTGKQRLKMHLLSPSTSITSIRETLCSSTSTVTSTEGKTSVSYGLHTSNKKEEQKIAAQQALCKKRRIVMTDSSSKSQQQLLKEEIEKELEEYFSYLDKNLNATDLTLSQEDSSHFWVQNSLRFPYLSKTAFDFLAIPATSASTERLFSGAGLSTDGNRGNIGPKLLESEACAKYNYRKLFKDLLGRTI</sequence>
<organism evidence="9 10">
    <name type="scientific">Daphnia magna</name>
    <dbReference type="NCBI Taxonomy" id="35525"/>
    <lineage>
        <taxon>Eukaryota</taxon>
        <taxon>Metazoa</taxon>
        <taxon>Ecdysozoa</taxon>
        <taxon>Arthropoda</taxon>
        <taxon>Crustacea</taxon>
        <taxon>Branchiopoda</taxon>
        <taxon>Diplostraca</taxon>
        <taxon>Cladocera</taxon>
        <taxon>Anomopoda</taxon>
        <taxon>Daphniidae</taxon>
        <taxon>Daphnia</taxon>
    </lineage>
</organism>
<keyword evidence="5" id="KW-0413">Isomerase</keyword>
<keyword evidence="3" id="KW-0347">Helicase</keyword>
<dbReference type="Proteomes" id="UP001234178">
    <property type="component" value="Unassembled WGS sequence"/>
</dbReference>
<evidence type="ECO:0000256" key="1">
    <source>
        <dbReference type="ARBA" id="ARBA00005446"/>
    </source>
</evidence>
<dbReference type="SMART" id="SM00487">
    <property type="entry name" value="DEXDc"/>
    <property type="match status" value="1"/>
</dbReference>
<keyword evidence="10" id="KW-1185">Reference proteome</keyword>
<evidence type="ECO:0000313" key="9">
    <source>
        <dbReference type="EMBL" id="KAK4017377.1"/>
    </source>
</evidence>
<dbReference type="PROSITE" id="PS51192">
    <property type="entry name" value="HELICASE_ATP_BIND_1"/>
    <property type="match status" value="1"/>
</dbReference>
<dbReference type="InterPro" id="IPR004589">
    <property type="entry name" value="DNA_helicase_ATP-dep_RecQ"/>
</dbReference>
<evidence type="ECO:0000256" key="3">
    <source>
        <dbReference type="ARBA" id="ARBA00022806"/>
    </source>
</evidence>
<keyword evidence="3" id="KW-0067">ATP-binding</keyword>
<evidence type="ECO:0000256" key="7">
    <source>
        <dbReference type="SAM" id="MobiDB-lite"/>
    </source>
</evidence>
<evidence type="ECO:0000256" key="5">
    <source>
        <dbReference type="ARBA" id="ARBA00023235"/>
    </source>
</evidence>
<keyword evidence="6" id="KW-0539">Nucleus</keyword>